<name>V2Q254_9BACT</name>
<sequence>MKYFIIILIVSICAVNICFAQTGMKSRDIISKNSSSSSSYSEIKARTNKDAQMNKVNNDLNFYRSKNDGASNQKVMELERQKSKMINSK</sequence>
<dbReference type="EMBL" id="CP097562">
    <property type="protein sequence ID" value="USF23839.1"/>
    <property type="molecule type" value="Genomic_DNA"/>
</dbReference>
<protein>
    <submittedName>
        <fullName evidence="3">Uncharacterized protein</fullName>
    </submittedName>
</protein>
<gene>
    <name evidence="3" type="ORF">N508_000906</name>
</gene>
<dbReference type="AlphaFoldDB" id="V2Q254"/>
<feature type="chain" id="PRO_5044213588" evidence="2">
    <location>
        <begin position="21"/>
        <end position="89"/>
    </location>
</feature>
<accession>V2Q254</accession>
<feature type="signal peptide" evidence="2">
    <location>
        <begin position="1"/>
        <end position="20"/>
    </location>
</feature>
<reference evidence="3" key="1">
    <citation type="journal article" date="2014" name="Genome Announc.">
        <title>Draft genome sequences of the altered schaedler flora, a defined bacterial community from gnotobiotic mice.</title>
        <authorList>
            <person name="Wannemuehler M.J."/>
            <person name="Overstreet A.M."/>
            <person name="Ward D.V."/>
            <person name="Phillips G.J."/>
        </authorList>
    </citation>
    <scope>NUCLEOTIDE SEQUENCE</scope>
    <source>
        <strain evidence="3">ASF457</strain>
    </source>
</reference>
<keyword evidence="2" id="KW-0732">Signal</keyword>
<dbReference type="RefSeq" id="WP_023275209.1">
    <property type="nucleotide sequence ID" value="NZ_CP097562.1"/>
</dbReference>
<evidence type="ECO:0000256" key="2">
    <source>
        <dbReference type="SAM" id="SignalP"/>
    </source>
</evidence>
<organism evidence="3 4">
    <name type="scientific">Mucispirillum schaedleri ASF457</name>
    <dbReference type="NCBI Taxonomy" id="1379858"/>
    <lineage>
        <taxon>Bacteria</taxon>
        <taxon>Pseudomonadati</taxon>
        <taxon>Deferribacterota</taxon>
        <taxon>Deferribacteres</taxon>
        <taxon>Deferribacterales</taxon>
        <taxon>Mucispirillaceae</taxon>
        <taxon>Mucispirillum</taxon>
    </lineage>
</organism>
<evidence type="ECO:0000256" key="1">
    <source>
        <dbReference type="SAM" id="MobiDB-lite"/>
    </source>
</evidence>
<evidence type="ECO:0000313" key="3">
    <source>
        <dbReference type="EMBL" id="USF23839.1"/>
    </source>
</evidence>
<keyword evidence="4" id="KW-1185">Reference proteome</keyword>
<reference evidence="3" key="2">
    <citation type="submission" date="2022-05" db="EMBL/GenBank/DDBJ databases">
        <authorList>
            <person name="Proctor A.L."/>
            <person name="Phillips G.J."/>
            <person name="Wannemuehler M.J."/>
        </authorList>
    </citation>
    <scope>NUCLEOTIDE SEQUENCE</scope>
    <source>
        <strain evidence="3">ASF457</strain>
    </source>
</reference>
<proteinExistence type="predicted"/>
<feature type="compositionally biased region" description="Low complexity" evidence="1">
    <location>
        <begin position="31"/>
        <end position="42"/>
    </location>
</feature>
<feature type="region of interest" description="Disordered" evidence="1">
    <location>
        <begin position="30"/>
        <end position="51"/>
    </location>
</feature>
<dbReference type="Proteomes" id="UP000017429">
    <property type="component" value="Chromosome"/>
</dbReference>
<reference evidence="3" key="3">
    <citation type="submission" date="2022-06" db="EMBL/GenBank/DDBJ databases">
        <title>Resources to Facilitate Use of the Altered Schaedler Flora (ASF) Mouse Model to Study Microbiome Function.</title>
        <authorList>
            <person name="Proctor A."/>
            <person name="Parvinroo S."/>
            <person name="Richie T."/>
            <person name="Jia X."/>
            <person name="Lee S.T.M."/>
            <person name="Karp P.D."/>
            <person name="Paley S."/>
            <person name="Kostic A.D."/>
            <person name="Pierre J.F."/>
            <person name="Wannemuehler M.J."/>
            <person name="Phillips G.J."/>
        </authorList>
    </citation>
    <scope>NUCLEOTIDE SEQUENCE</scope>
    <source>
        <strain evidence="3">ASF457</strain>
    </source>
</reference>
<evidence type="ECO:0000313" key="4">
    <source>
        <dbReference type="Proteomes" id="UP000017429"/>
    </source>
</evidence>
<dbReference type="KEGG" id="msch:N508_000906"/>